<comment type="caution">
    <text evidence="1">The sequence shown here is derived from an EMBL/GenBank/DDBJ whole genome shotgun (WGS) entry which is preliminary data.</text>
</comment>
<organism evidence="1">
    <name type="scientific">marine sediment metagenome</name>
    <dbReference type="NCBI Taxonomy" id="412755"/>
    <lineage>
        <taxon>unclassified sequences</taxon>
        <taxon>metagenomes</taxon>
        <taxon>ecological metagenomes</taxon>
    </lineage>
</organism>
<dbReference type="AlphaFoldDB" id="A0A0F9U6M1"/>
<sequence length="93" mass="10770">MDQISRIRFKNVLDRFLVFCDNADKEEEKASLLRIGVVMLNKLRIHVDVDSLLGQDIRDLNLQVASCTGREQIVMLMWDEVVGLLRSYRDAFA</sequence>
<protein>
    <submittedName>
        <fullName evidence="1">Uncharacterized protein</fullName>
    </submittedName>
</protein>
<name>A0A0F9U6M1_9ZZZZ</name>
<evidence type="ECO:0000313" key="1">
    <source>
        <dbReference type="EMBL" id="KKN88845.1"/>
    </source>
</evidence>
<reference evidence="1" key="1">
    <citation type="journal article" date="2015" name="Nature">
        <title>Complex archaea that bridge the gap between prokaryotes and eukaryotes.</title>
        <authorList>
            <person name="Spang A."/>
            <person name="Saw J.H."/>
            <person name="Jorgensen S.L."/>
            <person name="Zaremba-Niedzwiedzka K."/>
            <person name="Martijn J."/>
            <person name="Lind A.E."/>
            <person name="van Eijk R."/>
            <person name="Schleper C."/>
            <person name="Guy L."/>
            <person name="Ettema T.J."/>
        </authorList>
    </citation>
    <scope>NUCLEOTIDE SEQUENCE</scope>
</reference>
<accession>A0A0F9U6M1</accession>
<dbReference type="EMBL" id="LAZR01000125">
    <property type="protein sequence ID" value="KKN88845.1"/>
    <property type="molecule type" value="Genomic_DNA"/>
</dbReference>
<proteinExistence type="predicted"/>
<gene>
    <name evidence="1" type="ORF">LCGC14_0244520</name>
</gene>